<organism evidence="2 3">
    <name type="scientific">Rhabdonatronobacter sediminivivens</name>
    <dbReference type="NCBI Taxonomy" id="2743469"/>
    <lineage>
        <taxon>Bacteria</taxon>
        <taxon>Pseudomonadati</taxon>
        <taxon>Pseudomonadota</taxon>
        <taxon>Alphaproteobacteria</taxon>
        <taxon>Rhodobacterales</taxon>
        <taxon>Paracoccaceae</taxon>
        <taxon>Rhabdonatronobacter</taxon>
    </lineage>
</organism>
<keyword evidence="3" id="KW-1185">Reference proteome</keyword>
<name>A0A7Z0I2U6_9RHOB</name>
<dbReference type="AlphaFoldDB" id="A0A7Z0I2U6"/>
<reference evidence="2 3" key="1">
    <citation type="journal article" date="2000" name="Arch. Microbiol.">
        <title>Rhodobaca bogoriensis gen. nov. and sp. nov., an alkaliphilic purple nonsulfur bacterium from African Rift Valley soda lakes.</title>
        <authorList>
            <person name="Milford A.D."/>
            <person name="Achenbach L.A."/>
            <person name="Jung D.O."/>
            <person name="Madigan M.T."/>
        </authorList>
    </citation>
    <scope>NUCLEOTIDE SEQUENCE [LARGE SCALE GENOMIC DNA]</scope>
    <source>
        <strain evidence="2 3">2376</strain>
    </source>
</reference>
<proteinExistence type="predicted"/>
<protein>
    <submittedName>
        <fullName evidence="2">Uncharacterized protein</fullName>
    </submittedName>
</protein>
<comment type="caution">
    <text evidence="2">The sequence shown here is derived from an EMBL/GenBank/DDBJ whole genome shotgun (WGS) entry which is preliminary data.</text>
</comment>
<keyword evidence="1" id="KW-0812">Transmembrane</keyword>
<gene>
    <name evidence="2" type="ORF">HUK65_18400</name>
</gene>
<dbReference type="RefSeq" id="WP_179907744.1">
    <property type="nucleotide sequence ID" value="NZ_JACBXS010000122.1"/>
</dbReference>
<keyword evidence="1" id="KW-1133">Transmembrane helix</keyword>
<accession>A0A7Z0I2U6</accession>
<keyword evidence="1" id="KW-0472">Membrane</keyword>
<dbReference type="EMBL" id="JACBXS010000122">
    <property type="protein sequence ID" value="NYS26925.1"/>
    <property type="molecule type" value="Genomic_DNA"/>
</dbReference>
<feature type="transmembrane region" description="Helical" evidence="1">
    <location>
        <begin position="62"/>
        <end position="84"/>
    </location>
</feature>
<evidence type="ECO:0000256" key="1">
    <source>
        <dbReference type="SAM" id="Phobius"/>
    </source>
</evidence>
<evidence type="ECO:0000313" key="3">
    <source>
        <dbReference type="Proteomes" id="UP000529417"/>
    </source>
</evidence>
<dbReference type="Proteomes" id="UP000529417">
    <property type="component" value="Unassembled WGS sequence"/>
</dbReference>
<sequence length="87" mass="9465">MQLLISQGDAALVRTRIRAGLIIILQKTDPKENLISPRVMFALLDSQGLVKGCGKSLSGKQIVFFVVMVCLRILLFGVLVLVVFPGP</sequence>
<evidence type="ECO:0000313" key="2">
    <source>
        <dbReference type="EMBL" id="NYS26925.1"/>
    </source>
</evidence>